<dbReference type="Gene3D" id="3.40.50.1010">
    <property type="entry name" value="5'-nuclease"/>
    <property type="match status" value="1"/>
</dbReference>
<keyword evidence="2" id="KW-1185">Reference proteome</keyword>
<reference evidence="1" key="1">
    <citation type="journal article" date="2020" name="Fungal Divers.">
        <title>Resolving the Mortierellaceae phylogeny through synthesis of multi-gene phylogenetics and phylogenomics.</title>
        <authorList>
            <person name="Vandepol N."/>
            <person name="Liber J."/>
            <person name="Desiro A."/>
            <person name="Na H."/>
            <person name="Kennedy M."/>
            <person name="Barry K."/>
            <person name="Grigoriev I.V."/>
            <person name="Miller A.N."/>
            <person name="O'Donnell K."/>
            <person name="Stajich J.E."/>
            <person name="Bonito G."/>
        </authorList>
    </citation>
    <scope>NUCLEOTIDE SEQUENCE</scope>
    <source>
        <strain evidence="1">CK1249</strain>
    </source>
</reference>
<accession>A0A9P6LTM6</accession>
<dbReference type="AlphaFoldDB" id="A0A9P6LTM6"/>
<evidence type="ECO:0000313" key="2">
    <source>
        <dbReference type="Proteomes" id="UP000738359"/>
    </source>
</evidence>
<evidence type="ECO:0008006" key="3">
    <source>
        <dbReference type="Google" id="ProtNLM"/>
    </source>
</evidence>
<dbReference type="InterPro" id="IPR029060">
    <property type="entry name" value="PIN-like_dom_sf"/>
</dbReference>
<sequence>MGLKGWFPFLRKKGYHPAELAVSAAATTSRTSIRRIDLLSRFSVIRNAYTRNSVEQAHVILEKDIARFGTKENIIVYVDGVQAIEKEHTALGREETRRTAGQRCIESLNVLEARISKGLRVRKRHFTDVRASMATTFYWSHAMRDSFVEYMTREGWTIVGCPTEADVAIAQECRPGDIVVSADSDMLAYSTISILWRPVSRSVILVYNISEL</sequence>
<proteinExistence type="predicted"/>
<dbReference type="EMBL" id="JAAAHY010003561">
    <property type="protein sequence ID" value="KAF9940138.1"/>
    <property type="molecule type" value="Genomic_DNA"/>
</dbReference>
<evidence type="ECO:0000313" key="1">
    <source>
        <dbReference type="EMBL" id="KAF9940138.1"/>
    </source>
</evidence>
<feature type="non-terminal residue" evidence="1">
    <location>
        <position position="212"/>
    </location>
</feature>
<protein>
    <recommendedName>
        <fullName evidence="3">XPG-I domain-containing protein</fullName>
    </recommendedName>
</protein>
<gene>
    <name evidence="1" type="ORF">BGZ70_006365</name>
</gene>
<comment type="caution">
    <text evidence="1">The sequence shown here is derived from an EMBL/GenBank/DDBJ whole genome shotgun (WGS) entry which is preliminary data.</text>
</comment>
<name>A0A9P6LTM6_MORAP</name>
<dbReference type="SUPFAM" id="SSF88723">
    <property type="entry name" value="PIN domain-like"/>
    <property type="match status" value="1"/>
</dbReference>
<organism evidence="1 2">
    <name type="scientific">Mortierella alpina</name>
    <name type="common">Oleaginous fungus</name>
    <name type="synonym">Mortierella renispora</name>
    <dbReference type="NCBI Taxonomy" id="64518"/>
    <lineage>
        <taxon>Eukaryota</taxon>
        <taxon>Fungi</taxon>
        <taxon>Fungi incertae sedis</taxon>
        <taxon>Mucoromycota</taxon>
        <taxon>Mortierellomycotina</taxon>
        <taxon>Mortierellomycetes</taxon>
        <taxon>Mortierellales</taxon>
        <taxon>Mortierellaceae</taxon>
        <taxon>Mortierella</taxon>
    </lineage>
</organism>
<dbReference type="Proteomes" id="UP000738359">
    <property type="component" value="Unassembled WGS sequence"/>
</dbReference>
<dbReference type="OrthoDB" id="2433063at2759"/>